<feature type="domain" description="Radical SAM core" evidence="7">
    <location>
        <begin position="7"/>
        <end position="239"/>
    </location>
</feature>
<evidence type="ECO:0000256" key="6">
    <source>
        <dbReference type="ARBA" id="ARBA00023014"/>
    </source>
</evidence>
<keyword evidence="3" id="KW-0949">S-adenosyl-L-methionine</keyword>
<evidence type="ECO:0000256" key="5">
    <source>
        <dbReference type="ARBA" id="ARBA00023004"/>
    </source>
</evidence>
<dbReference type="RefSeq" id="WP_012939580.1">
    <property type="nucleotide sequence ID" value="NC_013741.1"/>
</dbReference>
<evidence type="ECO:0000256" key="3">
    <source>
        <dbReference type="ARBA" id="ARBA00022691"/>
    </source>
</evidence>
<dbReference type="GO" id="GO:0046872">
    <property type="term" value="F:metal ion binding"/>
    <property type="evidence" value="ECO:0007669"/>
    <property type="project" value="UniProtKB-KW"/>
</dbReference>
<evidence type="ECO:0000256" key="1">
    <source>
        <dbReference type="ARBA" id="ARBA00001966"/>
    </source>
</evidence>
<evidence type="ECO:0000313" key="8">
    <source>
        <dbReference type="EMBL" id="ADB57244.1"/>
    </source>
</evidence>
<reference evidence="8 9" key="1">
    <citation type="journal article" date="2010" name="Stand. Genomic Sci.">
        <title>Complete genome sequence of Archaeoglobus profundus type strain (AV18).</title>
        <authorList>
            <person name="von Jan M."/>
            <person name="Lapidus A."/>
            <person name="Del Rio T.G."/>
            <person name="Copeland A."/>
            <person name="Tice H."/>
            <person name="Cheng J.F."/>
            <person name="Lucas S."/>
            <person name="Chen F."/>
            <person name="Nolan M."/>
            <person name="Goodwin L."/>
            <person name="Han C."/>
            <person name="Pitluck S."/>
            <person name="Liolios K."/>
            <person name="Ivanova N."/>
            <person name="Mavromatis K."/>
            <person name="Ovchinnikova G."/>
            <person name="Chertkov O."/>
            <person name="Pati A."/>
            <person name="Chen A."/>
            <person name="Palaniappan K."/>
            <person name="Land M."/>
            <person name="Hauser L."/>
            <person name="Chang Y.J."/>
            <person name="Jeffries C.D."/>
            <person name="Saunders E."/>
            <person name="Brettin T."/>
            <person name="Detter J.C."/>
            <person name="Chain P."/>
            <person name="Eichinger K."/>
            <person name="Huber H."/>
            <person name="Spring S."/>
            <person name="Rohde M."/>
            <person name="Goker M."/>
            <person name="Wirth R."/>
            <person name="Woyke T."/>
            <person name="Bristow J."/>
            <person name="Eisen J.A."/>
            <person name="Markowitz V."/>
            <person name="Hugenholtz P."/>
            <person name="Kyrpides N.C."/>
            <person name="Klenk H.P."/>
        </authorList>
    </citation>
    <scope>NUCLEOTIDE SEQUENCE [LARGE SCALE GENOMIC DNA]</scope>
    <source>
        <strain evidence="9">DSM 5631 / JCM 9629 / NBRC 100127 / Av18</strain>
    </source>
</reference>
<evidence type="ECO:0000259" key="7">
    <source>
        <dbReference type="PROSITE" id="PS51918"/>
    </source>
</evidence>
<dbReference type="SFLD" id="SFLDG01083">
    <property type="entry name" value="Uncharacterised_Radical_SAM_Su"/>
    <property type="match status" value="1"/>
</dbReference>
<evidence type="ECO:0000313" key="9">
    <source>
        <dbReference type="Proteomes" id="UP000001901"/>
    </source>
</evidence>
<comment type="cofactor">
    <cofactor evidence="1">
        <name>[4Fe-4S] cluster</name>
        <dbReference type="ChEBI" id="CHEBI:49883"/>
    </cofactor>
</comment>
<dbReference type="GO" id="GO:0003824">
    <property type="term" value="F:catalytic activity"/>
    <property type="evidence" value="ECO:0007669"/>
    <property type="project" value="InterPro"/>
</dbReference>
<dbReference type="EMBL" id="CP001857">
    <property type="protein sequence ID" value="ADB57244.1"/>
    <property type="molecule type" value="Genomic_DNA"/>
</dbReference>
<dbReference type="InterPro" id="IPR058240">
    <property type="entry name" value="rSAM_sf"/>
</dbReference>
<dbReference type="PROSITE" id="PS51918">
    <property type="entry name" value="RADICAL_SAM"/>
    <property type="match status" value="1"/>
</dbReference>
<dbReference type="InterPro" id="IPR007197">
    <property type="entry name" value="rSAM"/>
</dbReference>
<accession>D2RG19</accession>
<evidence type="ECO:0000256" key="4">
    <source>
        <dbReference type="ARBA" id="ARBA00022723"/>
    </source>
</evidence>
<dbReference type="KEGG" id="apo:Arcpr_0173"/>
<dbReference type="Pfam" id="PF04055">
    <property type="entry name" value="Radical_SAM"/>
    <property type="match status" value="1"/>
</dbReference>
<sequence>MIFGYVPSRRLGKSLGVNNLPEKLCSYSCVYCQIGRTKNLTIERRAFYKPEEIRKAVENVLKEKVDYITFVPNGEPTLDINLGRSAEILKDLGKVAVISNSSLIWMEDVRHDLSFFDLVSLKLDTTNERLWRRINRPHRDLKLDKILEGMLEFSRNYSGTLITETMLLDGFEYDFENIANFLRELKPDRAYISIPIRPPAERWVKPANPYVVMKAYEVFSKYVKVDLLTDYEDLNFGFSGDAKRDLLSITSVHPLREEAVLEILKKDNADFSVVEELINEGKLEVREFGGKRFYVRRR</sequence>
<dbReference type="GeneID" id="8738822"/>
<dbReference type="OrthoDB" id="17974at2157"/>
<keyword evidence="6" id="KW-0411">Iron-sulfur</keyword>
<keyword evidence="9" id="KW-1185">Reference proteome</keyword>
<evidence type="ECO:0000256" key="2">
    <source>
        <dbReference type="ARBA" id="ARBA00022485"/>
    </source>
</evidence>
<dbReference type="eggNOG" id="arCOG00953">
    <property type="taxonomic scope" value="Archaea"/>
</dbReference>
<keyword evidence="5" id="KW-0408">Iron</keyword>
<organism evidence="8 9">
    <name type="scientific">Archaeoglobus profundus (strain DSM 5631 / JCM 9629 / NBRC 100127 / Av18)</name>
    <dbReference type="NCBI Taxonomy" id="572546"/>
    <lineage>
        <taxon>Archaea</taxon>
        <taxon>Methanobacteriati</taxon>
        <taxon>Methanobacteriota</taxon>
        <taxon>Archaeoglobi</taxon>
        <taxon>Archaeoglobales</taxon>
        <taxon>Archaeoglobaceae</taxon>
        <taxon>Archaeoglobus</taxon>
    </lineage>
</organism>
<dbReference type="PANTHER" id="PTHR43787">
    <property type="entry name" value="FEMO COFACTOR BIOSYNTHESIS PROTEIN NIFB-RELATED"/>
    <property type="match status" value="1"/>
</dbReference>
<protein>
    <submittedName>
        <fullName evidence="8">Radical SAM domain protein</fullName>
    </submittedName>
</protein>
<dbReference type="SFLD" id="SFLDS00029">
    <property type="entry name" value="Radical_SAM"/>
    <property type="match status" value="1"/>
</dbReference>
<dbReference type="Proteomes" id="UP000001901">
    <property type="component" value="Chromosome"/>
</dbReference>
<dbReference type="PANTHER" id="PTHR43787:SF11">
    <property type="entry name" value="UPF0026 PROTEIN SLR1464"/>
    <property type="match status" value="1"/>
</dbReference>
<dbReference type="PaxDb" id="572546-Arcpr_0173"/>
<dbReference type="HOGENOM" id="CLU_058377_0_0_2"/>
<gene>
    <name evidence="8" type="ordered locus">Arcpr_0173</name>
</gene>
<dbReference type="SUPFAM" id="SSF102114">
    <property type="entry name" value="Radical SAM enzymes"/>
    <property type="match status" value="1"/>
</dbReference>
<name>D2RG19_ARCPA</name>
<keyword evidence="2" id="KW-0004">4Fe-4S</keyword>
<dbReference type="Gene3D" id="3.20.20.70">
    <property type="entry name" value="Aldolase class I"/>
    <property type="match status" value="1"/>
</dbReference>
<dbReference type="InterPro" id="IPR040084">
    <property type="entry name" value="GTPase_Obg"/>
</dbReference>
<dbReference type="GO" id="GO:0051539">
    <property type="term" value="F:4 iron, 4 sulfur cluster binding"/>
    <property type="evidence" value="ECO:0007669"/>
    <property type="project" value="UniProtKB-KW"/>
</dbReference>
<keyword evidence="4" id="KW-0479">Metal-binding</keyword>
<proteinExistence type="predicted"/>
<dbReference type="AlphaFoldDB" id="D2RG19"/>
<dbReference type="InterPro" id="IPR013785">
    <property type="entry name" value="Aldolase_TIM"/>
</dbReference>
<dbReference type="STRING" id="572546.Arcpr_0173"/>